<dbReference type="Proteomes" id="UP001419268">
    <property type="component" value="Unassembled WGS sequence"/>
</dbReference>
<dbReference type="EMBL" id="JBBNAG010000011">
    <property type="protein sequence ID" value="KAK9095073.1"/>
    <property type="molecule type" value="Genomic_DNA"/>
</dbReference>
<evidence type="ECO:0000313" key="2">
    <source>
        <dbReference type="Proteomes" id="UP001419268"/>
    </source>
</evidence>
<name>A0AAP0EQZ0_9MAGN</name>
<keyword evidence="2" id="KW-1185">Reference proteome</keyword>
<organism evidence="1 2">
    <name type="scientific">Stephania cephalantha</name>
    <dbReference type="NCBI Taxonomy" id="152367"/>
    <lineage>
        <taxon>Eukaryota</taxon>
        <taxon>Viridiplantae</taxon>
        <taxon>Streptophyta</taxon>
        <taxon>Embryophyta</taxon>
        <taxon>Tracheophyta</taxon>
        <taxon>Spermatophyta</taxon>
        <taxon>Magnoliopsida</taxon>
        <taxon>Ranunculales</taxon>
        <taxon>Menispermaceae</taxon>
        <taxon>Menispermoideae</taxon>
        <taxon>Cissampelideae</taxon>
        <taxon>Stephania</taxon>
    </lineage>
</organism>
<proteinExistence type="predicted"/>
<protein>
    <submittedName>
        <fullName evidence="1">Uncharacterized protein</fullName>
    </submittedName>
</protein>
<accession>A0AAP0EQZ0</accession>
<comment type="caution">
    <text evidence="1">The sequence shown here is derived from an EMBL/GenBank/DDBJ whole genome shotgun (WGS) entry which is preliminary data.</text>
</comment>
<reference evidence="1 2" key="1">
    <citation type="submission" date="2024-01" db="EMBL/GenBank/DDBJ databases">
        <title>Genome assemblies of Stephania.</title>
        <authorList>
            <person name="Yang L."/>
        </authorList>
    </citation>
    <scope>NUCLEOTIDE SEQUENCE [LARGE SCALE GENOMIC DNA]</scope>
    <source>
        <strain evidence="1">JXDWG</strain>
        <tissue evidence="1">Leaf</tissue>
    </source>
</reference>
<evidence type="ECO:0000313" key="1">
    <source>
        <dbReference type="EMBL" id="KAK9095073.1"/>
    </source>
</evidence>
<sequence>MALKVGNQYLQADNGSNSDDESEGGRNSLYTTFSAIIYKEVFNSVAIVAGVTYYVTTLAVATHSVTAPAVATDSFTALIVATHSVTAPAVTTHSVVTSEVPNEPRSYESDCNCDVGDIDDISIRDAFE</sequence>
<gene>
    <name evidence="1" type="ORF">Scep_026542</name>
</gene>
<dbReference type="AlphaFoldDB" id="A0AAP0EQZ0"/>